<evidence type="ECO:0000313" key="2">
    <source>
        <dbReference type="EnsemblPlants" id="Solyc09g059734.1.1"/>
    </source>
</evidence>
<dbReference type="STRING" id="4081.A0A3Q7I297"/>
<reference evidence="2" key="1">
    <citation type="journal article" date="2012" name="Nature">
        <title>The tomato genome sequence provides insights into fleshy fruit evolution.</title>
        <authorList>
            <consortium name="Tomato Genome Consortium"/>
        </authorList>
    </citation>
    <scope>NUCLEOTIDE SEQUENCE [LARGE SCALE GENOMIC DNA]</scope>
    <source>
        <strain evidence="2">cv. Heinz 1706</strain>
    </source>
</reference>
<dbReference type="EnsemblPlants" id="Solyc09g059734.1.1">
    <property type="protein sequence ID" value="Solyc09g059734.1.1"/>
    <property type="gene ID" value="Solyc09g059734.1"/>
</dbReference>
<feature type="domain" description="Reverse transcriptase Ty1/copia-type" evidence="1">
    <location>
        <begin position="27"/>
        <end position="124"/>
    </location>
</feature>
<dbReference type="InterPro" id="IPR013103">
    <property type="entry name" value="RVT_2"/>
</dbReference>
<dbReference type="AlphaFoldDB" id="A0A3Q7I297"/>
<dbReference type="OMA" id="GRICLTQ"/>
<organism evidence="2">
    <name type="scientific">Solanum lycopersicum</name>
    <name type="common">Tomato</name>
    <name type="synonym">Lycopersicon esculentum</name>
    <dbReference type="NCBI Taxonomy" id="4081"/>
    <lineage>
        <taxon>Eukaryota</taxon>
        <taxon>Viridiplantae</taxon>
        <taxon>Streptophyta</taxon>
        <taxon>Embryophyta</taxon>
        <taxon>Tracheophyta</taxon>
        <taxon>Spermatophyta</taxon>
        <taxon>Magnoliopsida</taxon>
        <taxon>eudicotyledons</taxon>
        <taxon>Gunneridae</taxon>
        <taxon>Pentapetalae</taxon>
        <taxon>asterids</taxon>
        <taxon>lamiids</taxon>
        <taxon>Solanales</taxon>
        <taxon>Solanaceae</taxon>
        <taxon>Solanoideae</taxon>
        <taxon>Solaneae</taxon>
        <taxon>Solanum</taxon>
        <taxon>Solanum subgen. Lycopersicon</taxon>
    </lineage>
</organism>
<dbReference type="Pfam" id="PF07727">
    <property type="entry name" value="RVT_2"/>
    <property type="match status" value="1"/>
</dbReference>
<evidence type="ECO:0000259" key="1">
    <source>
        <dbReference type="Pfam" id="PF07727"/>
    </source>
</evidence>
<dbReference type="Proteomes" id="UP000004994">
    <property type="component" value="Chromosome 9"/>
</dbReference>
<dbReference type="Gramene" id="Solyc09g059734.1.1">
    <property type="protein sequence ID" value="Solyc09g059734.1.1"/>
    <property type="gene ID" value="Solyc09g059734.1"/>
</dbReference>
<protein>
    <recommendedName>
        <fullName evidence="1">Reverse transcriptase Ty1/copia-type domain-containing protein</fullName>
    </recommendedName>
</protein>
<evidence type="ECO:0000313" key="3">
    <source>
        <dbReference type="Proteomes" id="UP000004994"/>
    </source>
</evidence>
<keyword evidence="3" id="KW-1185">Reference proteome</keyword>
<reference evidence="2" key="2">
    <citation type="submission" date="2019-01" db="UniProtKB">
        <authorList>
            <consortium name="EnsemblPlants"/>
        </authorList>
    </citation>
    <scope>IDENTIFICATION</scope>
    <source>
        <strain evidence="2">cv. Heinz 1706</strain>
    </source>
</reference>
<proteinExistence type="predicted"/>
<name>A0A3Q7I297_SOLLC</name>
<sequence length="176" mass="19899">FERVLLSAAKLMSPSSPAKIIRVPVQLPDNATPHTFKQALKHKNLDLHDGKEADGSIDRYKVRLVYKGFTQRLGLDYHCTFSPVVKPTTIHVVLSLALQHNRVLHQWGVNNVFIHGTLEEEVIYSLSSPFYLEDLGPVSYFLGVEVHRDSKGLFLLLEKYISDLLEDLLMQDCSGV</sequence>
<dbReference type="InParanoid" id="A0A3Q7I297"/>
<accession>A0A3Q7I297</accession>